<dbReference type="InterPro" id="IPR000668">
    <property type="entry name" value="Peptidase_C1A_C"/>
</dbReference>
<dbReference type="InterPro" id="IPR013128">
    <property type="entry name" value="Peptidase_C1A"/>
</dbReference>
<proteinExistence type="inferred from homology"/>
<dbReference type="PROSITE" id="PS00139">
    <property type="entry name" value="THIOL_PROTEASE_CYS"/>
    <property type="match status" value="1"/>
</dbReference>
<dbReference type="Gene3D" id="3.90.70.10">
    <property type="entry name" value="Cysteine proteinases"/>
    <property type="match status" value="1"/>
</dbReference>
<dbReference type="InterPro" id="IPR038765">
    <property type="entry name" value="Papain-like_cys_pep_sf"/>
</dbReference>
<dbReference type="Pfam" id="PF00112">
    <property type="entry name" value="Peptidase_C1"/>
    <property type="match status" value="1"/>
</dbReference>
<keyword evidence="4" id="KW-0788">Thiol protease</keyword>
<evidence type="ECO:0000256" key="3">
    <source>
        <dbReference type="ARBA" id="ARBA00022801"/>
    </source>
</evidence>
<evidence type="ECO:0000256" key="2">
    <source>
        <dbReference type="ARBA" id="ARBA00022670"/>
    </source>
</evidence>
<dbReference type="GO" id="GO:0008234">
    <property type="term" value="F:cysteine-type peptidase activity"/>
    <property type="evidence" value="ECO:0007669"/>
    <property type="project" value="UniProtKB-KW"/>
</dbReference>
<evidence type="ECO:0000256" key="1">
    <source>
        <dbReference type="ARBA" id="ARBA00008455"/>
    </source>
</evidence>
<dbReference type="GO" id="GO:0006508">
    <property type="term" value="P:proteolysis"/>
    <property type="evidence" value="ECO:0007669"/>
    <property type="project" value="UniProtKB-KW"/>
</dbReference>
<dbReference type="AlphaFoldDB" id="A0A3P7JD31"/>
<feature type="domain" description="Peptidase C1A papain C-terminal" evidence="5">
    <location>
        <begin position="105"/>
        <end position="210"/>
    </location>
</feature>
<dbReference type="OrthoDB" id="640249at2759"/>
<dbReference type="InterPro" id="IPR000169">
    <property type="entry name" value="Pept_cys_AS"/>
</dbReference>
<gene>
    <name evidence="6" type="ORF">SVUK_LOCUS12927</name>
</gene>
<evidence type="ECO:0000259" key="5">
    <source>
        <dbReference type="Pfam" id="PF00112"/>
    </source>
</evidence>
<dbReference type="SUPFAM" id="SSF54001">
    <property type="entry name" value="Cysteine proteinases"/>
    <property type="match status" value="1"/>
</dbReference>
<sequence>MDIAMMTSIISLPDLKAQPNPSMQPTFETYEYEYDFDERLIHISHLHEDNVPASQKAESANEKEIPETYTYEYEYDFDERLHISHLHEDNVPASQKPESANEKEIPETFDARTKWEGCWSLEEVRDQSNCGSCWAVATASAASDRLCIVRKWYKKQNDDFDNPYQDEVSAADIMSCCLECRREGGNGCDGGSIFKTWEYLKNVGVCNGGSWNAELVPAVLCSCRPDECVAYA</sequence>
<dbReference type="Proteomes" id="UP000270094">
    <property type="component" value="Unassembled WGS sequence"/>
</dbReference>
<evidence type="ECO:0000313" key="6">
    <source>
        <dbReference type="EMBL" id="VDM77929.1"/>
    </source>
</evidence>
<organism evidence="6 7">
    <name type="scientific">Strongylus vulgaris</name>
    <name type="common">Blood worm</name>
    <dbReference type="NCBI Taxonomy" id="40348"/>
    <lineage>
        <taxon>Eukaryota</taxon>
        <taxon>Metazoa</taxon>
        <taxon>Ecdysozoa</taxon>
        <taxon>Nematoda</taxon>
        <taxon>Chromadorea</taxon>
        <taxon>Rhabditida</taxon>
        <taxon>Rhabditina</taxon>
        <taxon>Rhabditomorpha</taxon>
        <taxon>Strongyloidea</taxon>
        <taxon>Strongylidae</taxon>
        <taxon>Strongylus</taxon>
    </lineage>
</organism>
<keyword evidence="2" id="KW-0645">Protease</keyword>
<evidence type="ECO:0000256" key="4">
    <source>
        <dbReference type="ARBA" id="ARBA00022807"/>
    </source>
</evidence>
<reference evidence="6 7" key="1">
    <citation type="submission" date="2018-11" db="EMBL/GenBank/DDBJ databases">
        <authorList>
            <consortium name="Pathogen Informatics"/>
        </authorList>
    </citation>
    <scope>NUCLEOTIDE SEQUENCE [LARGE SCALE GENOMIC DNA]</scope>
</reference>
<protein>
    <recommendedName>
        <fullName evidence="5">Peptidase C1A papain C-terminal domain-containing protein</fullName>
    </recommendedName>
</protein>
<dbReference type="PANTHER" id="PTHR12411">
    <property type="entry name" value="CYSTEINE PROTEASE FAMILY C1-RELATED"/>
    <property type="match status" value="1"/>
</dbReference>
<keyword evidence="3" id="KW-0378">Hydrolase</keyword>
<accession>A0A3P7JD31</accession>
<dbReference type="EMBL" id="UYYB01100519">
    <property type="protein sequence ID" value="VDM77929.1"/>
    <property type="molecule type" value="Genomic_DNA"/>
</dbReference>
<keyword evidence="7" id="KW-1185">Reference proteome</keyword>
<evidence type="ECO:0000313" key="7">
    <source>
        <dbReference type="Proteomes" id="UP000270094"/>
    </source>
</evidence>
<comment type="similarity">
    <text evidence="1">Belongs to the peptidase C1 family.</text>
</comment>
<name>A0A3P7JD31_STRVU</name>